<feature type="compositionally biased region" description="Low complexity" evidence="1">
    <location>
        <begin position="444"/>
        <end position="456"/>
    </location>
</feature>
<dbReference type="PANTHER" id="PTHR13060:SF0">
    <property type="entry name" value="PROTEIN ECDYSONELESS HOMOLOG"/>
    <property type="match status" value="1"/>
</dbReference>
<dbReference type="PANTHER" id="PTHR13060">
    <property type="entry name" value="SGT1 PROTEIN HSGT1 SUPPRESSOR OF GCR2"/>
    <property type="match status" value="1"/>
</dbReference>
<feature type="region of interest" description="Disordered" evidence="1">
    <location>
        <begin position="421"/>
        <end position="472"/>
    </location>
</feature>
<feature type="region of interest" description="Disordered" evidence="1">
    <location>
        <begin position="727"/>
        <end position="807"/>
    </location>
</feature>
<keyword evidence="3" id="KW-1185">Reference proteome</keyword>
<dbReference type="Proteomes" id="UP000728185">
    <property type="component" value="Unassembled WGS sequence"/>
</dbReference>
<feature type="region of interest" description="Disordered" evidence="1">
    <location>
        <begin position="597"/>
        <end position="618"/>
    </location>
</feature>
<proteinExistence type="predicted"/>
<feature type="compositionally biased region" description="Polar residues" evidence="1">
    <location>
        <begin position="767"/>
        <end position="779"/>
    </location>
</feature>
<comment type="caution">
    <text evidence="2">The sequence shown here is derived from an EMBL/GenBank/DDBJ whole genome shotgun (WGS) entry which is preliminary data.</text>
</comment>
<evidence type="ECO:0000256" key="1">
    <source>
        <dbReference type="SAM" id="MobiDB-lite"/>
    </source>
</evidence>
<name>A0A8E0RKC4_9TREM</name>
<organism evidence="2 3">
    <name type="scientific">Fasciolopsis buskii</name>
    <dbReference type="NCBI Taxonomy" id="27845"/>
    <lineage>
        <taxon>Eukaryota</taxon>
        <taxon>Metazoa</taxon>
        <taxon>Spiralia</taxon>
        <taxon>Lophotrochozoa</taxon>
        <taxon>Platyhelminthes</taxon>
        <taxon>Trematoda</taxon>
        <taxon>Digenea</taxon>
        <taxon>Plagiorchiida</taxon>
        <taxon>Echinostomata</taxon>
        <taxon>Echinostomatoidea</taxon>
        <taxon>Fasciolidae</taxon>
        <taxon>Fasciolopsis</taxon>
    </lineage>
</organism>
<dbReference type="OrthoDB" id="27237at2759"/>
<evidence type="ECO:0000313" key="2">
    <source>
        <dbReference type="EMBL" id="KAA0185450.1"/>
    </source>
</evidence>
<sequence length="831" mass="92243">MGTFPESTVEFRIFPIEELSHTCLEQKRRDYIQYLSPWILNYPWFKETFSIKNPTIHQTRFHLSGYVNFGESIEDEWFVVWLLVQISQIDPSVVIQVRDEDGQFLLIEAADQLPNWLSPDNADNRVWIHKGLVCVIQLNTSERLSIADSLNIFAAAGGDMSAQILSSDGLQSAVAKRIHGYPERIENIKHTTHVTLSYPAAAVLSVAEHNSMVRSALSTWATYHSDPTMMRIWRNHLKTNSTLFCQTIQTHGDTEKVGESNPWPQLRSHLSQFVICPCTLSRVHYAKWRSLPTPSGIQFPEISGSSSNRLSLELGLKLSAGFDIMLMEARTGLSEHASLEYQDVDPSVCPSWSRYLSRLNAMGYFRLDEMLAERGGIKLNRISDVIEDQKPVSVIEMLDNFVGSTSSYEGVELGAIKLGSKRKSTPHNSSADVLTDDEGDGQQKETSSSESEQWDSVSEDSEDGFTECGPADTSLKAEESLNMYDIMRSLLSTMVTSHFSPLNAFVFAIIPTVFANMTFVLDDPLGLRTKQSTRSTLNKSSVVSKTEVDALFSSDSSDNELLDLYGPNTDGLADYAESSSLSSSLSDDDVPYARSLQRRPKQLDQINKPVLNPLPSKERETVADLLPVRDAPRPNGISLDWCQPSYLRHSPGSEADQAMSKPPRIQSGMDQSHSGAEKHKNTQMHGFYAQMEKELAGQPANIGRLTELIAAQNMGVDVLDRRGRRGLSGRKKIRPNPRNARLAHAEEFESDDSDDSNPQMGMGSDRPQLNPSSVPPTQELSDHVMRNLCASIVPPGSEPQPPTGPAAQLFAALGIPVNQLSSVEHTASWNQ</sequence>
<dbReference type="EMBL" id="LUCM01010445">
    <property type="protein sequence ID" value="KAA0185450.1"/>
    <property type="molecule type" value="Genomic_DNA"/>
</dbReference>
<protein>
    <submittedName>
        <fullName evidence="2">Uncharacterized protein</fullName>
    </submittedName>
</protein>
<gene>
    <name evidence="2" type="ORF">FBUS_03425</name>
</gene>
<dbReference type="AlphaFoldDB" id="A0A8E0RKC4"/>
<dbReference type="GO" id="GO:0005634">
    <property type="term" value="C:nucleus"/>
    <property type="evidence" value="ECO:0007669"/>
    <property type="project" value="TreeGrafter"/>
</dbReference>
<accession>A0A8E0RKC4</accession>
<feature type="region of interest" description="Disordered" evidence="1">
    <location>
        <begin position="648"/>
        <end position="681"/>
    </location>
</feature>
<dbReference type="InterPro" id="IPR010770">
    <property type="entry name" value="Ecd"/>
</dbReference>
<evidence type="ECO:0000313" key="3">
    <source>
        <dbReference type="Proteomes" id="UP000728185"/>
    </source>
</evidence>
<dbReference type="Pfam" id="PF07093">
    <property type="entry name" value="SGT1"/>
    <property type="match status" value="1"/>
</dbReference>
<reference evidence="2" key="1">
    <citation type="submission" date="2019-05" db="EMBL/GenBank/DDBJ databases">
        <title>Annotation for the trematode Fasciolopsis buski.</title>
        <authorList>
            <person name="Choi Y.-J."/>
        </authorList>
    </citation>
    <scope>NUCLEOTIDE SEQUENCE</scope>
    <source>
        <strain evidence="2">HT</strain>
        <tissue evidence="2">Whole worm</tissue>
    </source>
</reference>